<dbReference type="InterPro" id="IPR045242">
    <property type="entry name" value="Syntaxin"/>
</dbReference>
<dbReference type="PROSITE" id="PS00722">
    <property type="entry name" value="FTHFS_2"/>
    <property type="match status" value="1"/>
</dbReference>
<evidence type="ECO:0000256" key="4">
    <source>
        <dbReference type="ARBA" id="ARBA00022563"/>
    </source>
</evidence>
<dbReference type="Gene3D" id="1.20.58.70">
    <property type="match status" value="1"/>
</dbReference>
<dbReference type="InterPro" id="IPR010989">
    <property type="entry name" value="SNARE"/>
</dbReference>
<keyword evidence="5" id="KW-0436">Ligase</keyword>
<gene>
    <name evidence="12" type="ORF">H4Q32_014785</name>
</gene>
<evidence type="ECO:0000256" key="6">
    <source>
        <dbReference type="ARBA" id="ARBA00022741"/>
    </source>
</evidence>
<dbReference type="SUPFAM" id="SSF51735">
    <property type="entry name" value="NAD(P)-binding Rossmann-fold domains"/>
    <property type="match status" value="1"/>
</dbReference>
<proteinExistence type="inferred from homology"/>
<evidence type="ECO:0000256" key="1">
    <source>
        <dbReference type="ARBA" id="ARBA00004777"/>
    </source>
</evidence>
<dbReference type="CDD" id="cd15848">
    <property type="entry name" value="SNARE_syntaxin1-like"/>
    <property type="match status" value="1"/>
</dbReference>
<dbReference type="SUPFAM" id="SSF47661">
    <property type="entry name" value="t-snare proteins"/>
    <property type="match status" value="1"/>
</dbReference>
<dbReference type="EMBL" id="JACTAM010000020">
    <property type="protein sequence ID" value="KAI2651975.1"/>
    <property type="molecule type" value="Genomic_DNA"/>
</dbReference>
<dbReference type="PANTHER" id="PTHR19957:SF136">
    <property type="entry name" value="SYNTAXIN 11B, TANDEM DUPLICATE 1-RELATED"/>
    <property type="match status" value="1"/>
</dbReference>
<dbReference type="EC" id="6.3.4.3" evidence="3"/>
<evidence type="ECO:0000259" key="11">
    <source>
        <dbReference type="PROSITE" id="PS50192"/>
    </source>
</evidence>
<dbReference type="Proteomes" id="UP000830375">
    <property type="component" value="Unassembled WGS sequence"/>
</dbReference>
<keyword evidence="6" id="KW-0547">Nucleotide-binding</keyword>
<sequence length="1268" mass="139099">MSSQGCSSILTPLVQLSFNGWGGRNARSRAIASLLPPAGHADLLAPDLGRGLYITSSLTCGVGQEESSIPVMRDRLDHLQAVSLSNGTAVEHETAQALSPSENTHYNDPPQDPITNPDIEAVFDEAQEARRQIQYIRLEVKRLREQNSHIFTGAVCSSASTTCDSNAIAADIKTRGQEMLVHLRKMDSHRKELEEKHGVNSPVTRIARTQYASISNSFRDAMVEYSEAEMSHRESCKAYIQRQMEIVGREVTGDQIEEMLESGQWNVFSENMVSEGKTARSALIQIESRHTELVQLEKRIQSLHEVFLDVAMLVEVQSSMIDYIHTNVQSTEVEVKEVLVKLERAKRHDRNNPTAPDHLSIRQDTALLRNLRLGGRFKMRLSVAFRYAHRSQSSIRRSRAGVKVLNPASRFIPDNSAVSCLWVRESSTGGTTETVASFKSHPRKNDGPLYESAVGDIVQRSTEELQVIKETNPGLKPTLAIIQAGEDDALLEVNKKMAGKIGLNVMQICLPRQCIEEERGLCSFPPPKLSSLFYRVSDLNVGRVVLGDQRGGFASPVAGAVLELLARHDAPLAGRMAVLVGVEGPLKATLQFLLQNNGMMVQTCQWSSKHLQKRIMDSDVVVLVETGHKSFPPTWLRPGVAVINLSSALMEEHPDSWEHRAEAESGARVGPLSAALRMQHVVRSSRRRIQAHQYQPWRLHPLKLQPLSPVPSDIEISRAQTPKPISRLAQEIGLLPEELEAYGNTKAKVHLSLLNRLQHQPNGKYVLGSYLPLALEPTRSLPFIRVCEAWLDAVKQHCPPHPAYSITVSHWHAFTALPKEPLHKDRERGRGKMLMGKGFAGSLIYITPTPLGEGKSTVTIGLVQALSAHLKLNSFACLRQPSQGPTFGVKGGAAGGGYAQVIPMEEFNLHLTGDIHAITAANNLVAAAIDARILHEATQSDKRLGINKSDPSDLTPEEVKAFVRLDLDPEKVTWQRVVDTNDRFLRKITVGQANTEKGHSRQGVTGALAVLMKDAIKPTLMQTLEGTPVFVHAGPFANIAHGNSSVLADKLALKLVGEEGYVVTEAGFGADIGMEKFFNIKCRTSGLRPDVVVLVATVRALKMHGGGPNNLQLVADGCSNLKKQIQIAHLFGVPVVVALNVFKTDTQAEIDLVCRIAEASGASAAVQCHHWSRGGRGSVELAQAGFGALPICMAKTHLSLSHMPEKKGVPTNFILPVRDIRASIGAGFIYPLVGTDIPSLDFSQCFLYFLPKPSWFTSRTTIPIRRPA</sequence>
<dbReference type="SUPFAM" id="SSF52540">
    <property type="entry name" value="P-loop containing nucleoside triphosphate hydrolases"/>
    <property type="match status" value="2"/>
</dbReference>
<dbReference type="PROSITE" id="PS00914">
    <property type="entry name" value="SYNTAXIN"/>
    <property type="match status" value="1"/>
</dbReference>
<evidence type="ECO:0000256" key="7">
    <source>
        <dbReference type="ARBA" id="ARBA00022840"/>
    </source>
</evidence>
<dbReference type="InterPro" id="IPR000559">
    <property type="entry name" value="Formate_THF_ligase"/>
</dbReference>
<evidence type="ECO:0000256" key="8">
    <source>
        <dbReference type="ARBA" id="ARBA00023054"/>
    </source>
</evidence>
<dbReference type="Pfam" id="PF01268">
    <property type="entry name" value="FTHFS"/>
    <property type="match status" value="3"/>
</dbReference>
<dbReference type="Gene3D" id="3.40.50.720">
    <property type="entry name" value="NAD(P)-binding Rossmann-like Domain"/>
    <property type="match status" value="1"/>
</dbReference>
<keyword evidence="7" id="KW-0067">ATP-binding</keyword>
<dbReference type="PROSITE" id="PS50192">
    <property type="entry name" value="T_SNARE"/>
    <property type="match status" value="1"/>
</dbReference>
<evidence type="ECO:0000256" key="5">
    <source>
        <dbReference type="ARBA" id="ARBA00022598"/>
    </source>
</evidence>
<dbReference type="InterPro" id="IPR036291">
    <property type="entry name" value="NAD(P)-bd_dom_sf"/>
</dbReference>
<name>A0ABQ8LNL1_LABRO</name>
<dbReference type="PANTHER" id="PTHR19957">
    <property type="entry name" value="SYNTAXIN"/>
    <property type="match status" value="1"/>
</dbReference>
<dbReference type="CDD" id="cd00179">
    <property type="entry name" value="SynN"/>
    <property type="match status" value="1"/>
</dbReference>
<accession>A0ABQ8LNL1</accession>
<reference evidence="12 13" key="1">
    <citation type="submission" date="2022-01" db="EMBL/GenBank/DDBJ databases">
        <title>A high-quality chromosome-level genome assembly of rohu carp, Labeo rohita.</title>
        <authorList>
            <person name="Arick M.A. II"/>
            <person name="Hsu C.-Y."/>
            <person name="Magbanua Z."/>
            <person name="Pechanova O."/>
            <person name="Grover C."/>
            <person name="Miller E."/>
            <person name="Thrash A."/>
            <person name="Ezzel L."/>
            <person name="Alam S."/>
            <person name="Benzie J."/>
            <person name="Hamilton M."/>
            <person name="Karsi A."/>
            <person name="Lawrence M.L."/>
            <person name="Peterson D.G."/>
        </authorList>
    </citation>
    <scope>NUCLEOTIDE SEQUENCE [LARGE SCALE GENOMIC DNA]</scope>
    <source>
        <strain evidence="13">BAU-BD-2019</strain>
        <tissue evidence="12">Blood</tissue>
    </source>
</reference>
<dbReference type="SMART" id="SM00397">
    <property type="entry name" value="t_SNARE"/>
    <property type="match status" value="1"/>
</dbReference>
<keyword evidence="8" id="KW-0175">Coiled coil</keyword>
<feature type="domain" description="T-SNARE coiled-coil homology" evidence="11">
    <location>
        <begin position="283"/>
        <end position="345"/>
    </location>
</feature>
<organism evidence="12 13">
    <name type="scientific">Labeo rohita</name>
    <name type="common">Indian major carp</name>
    <name type="synonym">Cyprinus rohita</name>
    <dbReference type="NCBI Taxonomy" id="84645"/>
    <lineage>
        <taxon>Eukaryota</taxon>
        <taxon>Metazoa</taxon>
        <taxon>Chordata</taxon>
        <taxon>Craniata</taxon>
        <taxon>Vertebrata</taxon>
        <taxon>Euteleostomi</taxon>
        <taxon>Actinopterygii</taxon>
        <taxon>Neopterygii</taxon>
        <taxon>Teleostei</taxon>
        <taxon>Ostariophysi</taxon>
        <taxon>Cypriniformes</taxon>
        <taxon>Cyprinidae</taxon>
        <taxon>Labeoninae</taxon>
        <taxon>Labeonini</taxon>
        <taxon>Labeo</taxon>
    </lineage>
</organism>
<evidence type="ECO:0000313" key="13">
    <source>
        <dbReference type="Proteomes" id="UP000830375"/>
    </source>
</evidence>
<dbReference type="InterPro" id="IPR006012">
    <property type="entry name" value="Syntaxin/epimorphin_CS"/>
</dbReference>
<dbReference type="InterPro" id="IPR027417">
    <property type="entry name" value="P-loop_NTPase"/>
</dbReference>
<dbReference type="Pfam" id="PF00804">
    <property type="entry name" value="Syntaxin"/>
    <property type="match status" value="1"/>
</dbReference>
<comment type="similarity">
    <text evidence="2 9">Belongs to the syntaxin family.</text>
</comment>
<comment type="pathway">
    <text evidence="1">One-carbon metabolism; tetrahydrofolate interconversion.</text>
</comment>
<evidence type="ECO:0000313" key="12">
    <source>
        <dbReference type="EMBL" id="KAI2651975.1"/>
    </source>
</evidence>
<feature type="compositionally biased region" description="Polar residues" evidence="10">
    <location>
        <begin position="96"/>
        <end position="106"/>
    </location>
</feature>
<dbReference type="PROSITE" id="PS00721">
    <property type="entry name" value="FTHFS_1"/>
    <property type="match status" value="1"/>
</dbReference>
<evidence type="ECO:0000256" key="3">
    <source>
        <dbReference type="ARBA" id="ARBA00012295"/>
    </source>
</evidence>
<dbReference type="SMART" id="SM00503">
    <property type="entry name" value="SynN"/>
    <property type="match status" value="1"/>
</dbReference>
<comment type="caution">
    <text evidence="12">The sequence shown here is derived from an EMBL/GenBank/DDBJ whole genome shotgun (WGS) entry which is preliminary data.</text>
</comment>
<keyword evidence="4" id="KW-0554">One-carbon metabolism</keyword>
<evidence type="ECO:0000256" key="9">
    <source>
        <dbReference type="RuleBase" id="RU003858"/>
    </source>
</evidence>
<keyword evidence="13" id="KW-1185">Reference proteome</keyword>
<dbReference type="InterPro" id="IPR020631">
    <property type="entry name" value="THF_DH/CycHdrlase_NAD-bd_dom"/>
</dbReference>
<evidence type="ECO:0000256" key="2">
    <source>
        <dbReference type="ARBA" id="ARBA00009063"/>
    </source>
</evidence>
<dbReference type="InterPro" id="IPR000727">
    <property type="entry name" value="T_SNARE_dom"/>
</dbReference>
<dbReference type="Gene3D" id="3.40.50.300">
    <property type="entry name" value="P-loop containing nucleotide triphosphate hydrolases"/>
    <property type="match status" value="3"/>
</dbReference>
<protein>
    <recommendedName>
        <fullName evidence="3">formate--tetrahydrofolate ligase</fullName>
        <ecNumber evidence="3">6.3.4.3</ecNumber>
    </recommendedName>
</protein>
<evidence type="ECO:0000256" key="10">
    <source>
        <dbReference type="SAM" id="MobiDB-lite"/>
    </source>
</evidence>
<feature type="region of interest" description="Disordered" evidence="10">
    <location>
        <begin position="90"/>
        <end position="112"/>
    </location>
</feature>
<dbReference type="InterPro" id="IPR020628">
    <property type="entry name" value="Formate_THF_ligase_CS"/>
</dbReference>
<dbReference type="Pfam" id="PF02882">
    <property type="entry name" value="THF_DHG_CYH_C"/>
    <property type="match status" value="1"/>
</dbReference>
<dbReference type="InterPro" id="IPR006011">
    <property type="entry name" value="Syntaxin_N"/>
</dbReference>